<evidence type="ECO:0000256" key="2">
    <source>
        <dbReference type="ARBA" id="ARBA00022679"/>
    </source>
</evidence>
<dbReference type="OMA" id="YPHHEYD"/>
<dbReference type="InterPro" id="IPR023213">
    <property type="entry name" value="CAT-like_dom_sf"/>
</dbReference>
<dbReference type="PANTHER" id="PTHR31147:SF66">
    <property type="entry name" value="OS05G0315700 PROTEIN"/>
    <property type="match status" value="1"/>
</dbReference>
<evidence type="ECO:0000256" key="3">
    <source>
        <dbReference type="SAM" id="MobiDB-lite"/>
    </source>
</evidence>
<dbReference type="AlphaFoldDB" id="A0A200PU70"/>
<dbReference type="EMBL" id="MVGT01004039">
    <property type="protein sequence ID" value="OVA01758.1"/>
    <property type="molecule type" value="Genomic_DNA"/>
</dbReference>
<name>A0A200PU70_MACCD</name>
<dbReference type="PANTHER" id="PTHR31147">
    <property type="entry name" value="ACYL TRANSFERASE 4"/>
    <property type="match status" value="1"/>
</dbReference>
<evidence type="ECO:0000313" key="4">
    <source>
        <dbReference type="EMBL" id="OVA01758.1"/>
    </source>
</evidence>
<dbReference type="InParanoid" id="A0A200PU70"/>
<dbReference type="Gene3D" id="3.30.559.10">
    <property type="entry name" value="Chloramphenicol acetyltransferase-like domain"/>
    <property type="match status" value="2"/>
</dbReference>
<keyword evidence="2 4" id="KW-0808">Transferase</keyword>
<dbReference type="OrthoDB" id="1483986at2759"/>
<keyword evidence="5" id="KW-1185">Reference proteome</keyword>
<dbReference type="SUPFAM" id="SSF52777">
    <property type="entry name" value="CoA-dependent acyltransferases"/>
    <property type="match status" value="1"/>
</dbReference>
<proteinExistence type="inferred from homology"/>
<dbReference type="STRING" id="56857.A0A200PU70"/>
<reference evidence="4 5" key="1">
    <citation type="journal article" date="2017" name="Mol. Plant">
        <title>The Genome of Medicinal Plant Macleaya cordata Provides New Insights into Benzylisoquinoline Alkaloids Metabolism.</title>
        <authorList>
            <person name="Liu X."/>
            <person name="Liu Y."/>
            <person name="Huang P."/>
            <person name="Ma Y."/>
            <person name="Qing Z."/>
            <person name="Tang Q."/>
            <person name="Cao H."/>
            <person name="Cheng P."/>
            <person name="Zheng Y."/>
            <person name="Yuan Z."/>
            <person name="Zhou Y."/>
            <person name="Liu J."/>
            <person name="Tang Z."/>
            <person name="Zhuo Y."/>
            <person name="Zhang Y."/>
            <person name="Yu L."/>
            <person name="Huang J."/>
            <person name="Yang P."/>
            <person name="Peng Q."/>
            <person name="Zhang J."/>
            <person name="Jiang W."/>
            <person name="Zhang Z."/>
            <person name="Lin K."/>
            <person name="Ro D.K."/>
            <person name="Chen X."/>
            <person name="Xiong X."/>
            <person name="Shang Y."/>
            <person name="Huang S."/>
            <person name="Zeng J."/>
        </authorList>
    </citation>
    <scope>NUCLEOTIDE SEQUENCE [LARGE SCALE GENOMIC DNA]</scope>
    <source>
        <strain evidence="5">cv. BLH2017</strain>
        <tissue evidence="4">Root</tissue>
    </source>
</reference>
<feature type="region of interest" description="Disordered" evidence="3">
    <location>
        <begin position="194"/>
        <end position="215"/>
    </location>
</feature>
<sequence>MEQPQLVFPVHVSEPELIRPETPTPQELKYLSNIDDQAGLRNHIPFVHFYGPKNDIGVGADPVPIIKQALSKALVHYYPIAGRLRKAEEKGKLVVDCCNEGVIFREADANVTLETLRKVHGGLRPSFPQWDRFLVDDVWGSYFITNSPLLRMQVTRLACGGFVFAYTFNHCVCDAYGAFQFVTTVSEFCQDPDRKNPSVTPSWGREILKPRTPPHVSYPHHEYDLDHTTAQSQKISTQTDFKNLAQTSVFISKTEILALKNQINGQKSPTFDAIASSLWRARTRTLLKPESVTKLLFPIDTRFRYKPSLPKGYYGSAVVFPCAVAKASELIEKPLHYAAGLVSEVKNGVTGDEYRASVLDFIEMNGRRGFCSEGAFVVSDMSRLGFADVDFGWGQGVYGGPSRAGTGLVPGMVTSVISHKNEAGVEGVLALVSLPSHAVERFHKEVRKEITGFTPVVALSAL</sequence>
<accession>A0A200PU70</accession>
<dbReference type="InterPro" id="IPR050898">
    <property type="entry name" value="Plant_acyltransferase"/>
</dbReference>
<dbReference type="Pfam" id="PF02458">
    <property type="entry name" value="Transferase"/>
    <property type="match status" value="1"/>
</dbReference>
<evidence type="ECO:0000256" key="1">
    <source>
        <dbReference type="ARBA" id="ARBA00009861"/>
    </source>
</evidence>
<dbReference type="GO" id="GO:0016740">
    <property type="term" value="F:transferase activity"/>
    <property type="evidence" value="ECO:0007669"/>
    <property type="project" value="UniProtKB-KW"/>
</dbReference>
<organism evidence="4 5">
    <name type="scientific">Macleaya cordata</name>
    <name type="common">Five-seeded plume-poppy</name>
    <name type="synonym">Bocconia cordata</name>
    <dbReference type="NCBI Taxonomy" id="56857"/>
    <lineage>
        <taxon>Eukaryota</taxon>
        <taxon>Viridiplantae</taxon>
        <taxon>Streptophyta</taxon>
        <taxon>Embryophyta</taxon>
        <taxon>Tracheophyta</taxon>
        <taxon>Spermatophyta</taxon>
        <taxon>Magnoliopsida</taxon>
        <taxon>Ranunculales</taxon>
        <taxon>Papaveraceae</taxon>
        <taxon>Papaveroideae</taxon>
        <taxon>Macleaya</taxon>
    </lineage>
</organism>
<protein>
    <submittedName>
        <fullName evidence="4">Transferase</fullName>
    </submittedName>
</protein>
<comment type="similarity">
    <text evidence="1">Belongs to the plant acyltransferase family.</text>
</comment>
<comment type="caution">
    <text evidence="4">The sequence shown here is derived from an EMBL/GenBank/DDBJ whole genome shotgun (WGS) entry which is preliminary data.</text>
</comment>
<gene>
    <name evidence="4" type="ORF">BVC80_9071g95</name>
</gene>
<evidence type="ECO:0000313" key="5">
    <source>
        <dbReference type="Proteomes" id="UP000195402"/>
    </source>
</evidence>
<dbReference type="Proteomes" id="UP000195402">
    <property type="component" value="Unassembled WGS sequence"/>
</dbReference>